<gene>
    <name evidence="1" type="ORF">L484_004534</name>
</gene>
<protein>
    <submittedName>
        <fullName evidence="1">Uncharacterized protein</fullName>
    </submittedName>
</protein>
<accession>W9RUW5</accession>
<reference evidence="2" key="1">
    <citation type="submission" date="2013-01" db="EMBL/GenBank/DDBJ databases">
        <title>Draft Genome Sequence of a Mulberry Tree, Morus notabilis C.K. Schneid.</title>
        <authorList>
            <person name="He N."/>
            <person name="Zhao S."/>
        </authorList>
    </citation>
    <scope>NUCLEOTIDE SEQUENCE</scope>
</reference>
<evidence type="ECO:0000313" key="2">
    <source>
        <dbReference type="Proteomes" id="UP000030645"/>
    </source>
</evidence>
<dbReference type="EMBL" id="KE345667">
    <property type="protein sequence ID" value="EXC11112.1"/>
    <property type="molecule type" value="Genomic_DNA"/>
</dbReference>
<proteinExistence type="predicted"/>
<sequence length="66" mass="7671">MGVFEIEAEVMVAVVRGANGVEIWDQFFHFMVSDIVFSLENFQRTRMNLEDRFTDTFSPMDISAFV</sequence>
<evidence type="ECO:0000313" key="1">
    <source>
        <dbReference type="EMBL" id="EXC11112.1"/>
    </source>
</evidence>
<dbReference type="AlphaFoldDB" id="W9RUW5"/>
<keyword evidence="2" id="KW-1185">Reference proteome</keyword>
<organism evidence="1 2">
    <name type="scientific">Morus notabilis</name>
    <dbReference type="NCBI Taxonomy" id="981085"/>
    <lineage>
        <taxon>Eukaryota</taxon>
        <taxon>Viridiplantae</taxon>
        <taxon>Streptophyta</taxon>
        <taxon>Embryophyta</taxon>
        <taxon>Tracheophyta</taxon>
        <taxon>Spermatophyta</taxon>
        <taxon>Magnoliopsida</taxon>
        <taxon>eudicotyledons</taxon>
        <taxon>Gunneridae</taxon>
        <taxon>Pentapetalae</taxon>
        <taxon>rosids</taxon>
        <taxon>fabids</taxon>
        <taxon>Rosales</taxon>
        <taxon>Moraceae</taxon>
        <taxon>Moreae</taxon>
        <taxon>Morus</taxon>
    </lineage>
</organism>
<dbReference type="Proteomes" id="UP000030645">
    <property type="component" value="Unassembled WGS sequence"/>
</dbReference>
<name>W9RUW5_9ROSA</name>